<reference evidence="2 3" key="1">
    <citation type="journal article" date="2005" name="Int. J. Syst. Evol. Microbiol.">
        <title>Nitrincola lacisaponensis gen. nov., sp. nov., a novel alkaliphilic bacterium isolated from an alkaline, saline lake.</title>
        <authorList>
            <person name="Dimitriu P.A."/>
            <person name="Shukla S.K."/>
            <person name="Conradt J."/>
            <person name="Marquez M.C."/>
            <person name="Ventosa A."/>
            <person name="Maglia A."/>
            <person name="Peyton B.M."/>
            <person name="Pinkart H.C."/>
            <person name="Mormile M.R."/>
        </authorList>
    </citation>
    <scope>NUCLEOTIDE SEQUENCE [LARGE SCALE GENOMIC DNA]</scope>
    <source>
        <strain evidence="2 3">4CA</strain>
    </source>
</reference>
<feature type="domain" description="Phospholipid/glycerol acyltransferase" evidence="1">
    <location>
        <begin position="109"/>
        <end position="245"/>
    </location>
</feature>
<keyword evidence="3" id="KW-1185">Reference proteome</keyword>
<comment type="caution">
    <text evidence="2">The sequence shown here is derived from an EMBL/GenBank/DDBJ whole genome shotgun (WGS) entry which is preliminary data.</text>
</comment>
<dbReference type="Proteomes" id="UP000027318">
    <property type="component" value="Unassembled WGS sequence"/>
</dbReference>
<name>A0A063Y4P2_9GAMM</name>
<proteinExistence type="predicted"/>
<evidence type="ECO:0000313" key="2">
    <source>
        <dbReference type="EMBL" id="KDE39746.1"/>
    </source>
</evidence>
<dbReference type="AlphaFoldDB" id="A0A063Y4P2"/>
<dbReference type="PATRIC" id="fig|267850.7.peg.1756"/>
<dbReference type="PANTHER" id="PTHR30068:SF3">
    <property type="entry name" value="PHOSPHOLIPID_GLYCEROL ACYLTRANSFERASE DOMAIN-CONTAINING PROTEIN"/>
    <property type="match status" value="1"/>
</dbReference>
<accession>A0A063Y4P2</accession>
<protein>
    <recommendedName>
        <fullName evidence="1">Phospholipid/glycerol acyltransferase domain-containing protein</fullName>
    </recommendedName>
</protein>
<dbReference type="EMBL" id="JMSZ01000024">
    <property type="protein sequence ID" value="KDE39746.1"/>
    <property type="molecule type" value="Genomic_DNA"/>
</dbReference>
<dbReference type="GO" id="GO:0016746">
    <property type="term" value="F:acyltransferase activity"/>
    <property type="evidence" value="ECO:0007669"/>
    <property type="project" value="InterPro"/>
</dbReference>
<dbReference type="GO" id="GO:0019698">
    <property type="term" value="P:D-galacturonate catabolic process"/>
    <property type="evidence" value="ECO:0007669"/>
    <property type="project" value="TreeGrafter"/>
</dbReference>
<evidence type="ECO:0000259" key="1">
    <source>
        <dbReference type="SMART" id="SM00563"/>
    </source>
</evidence>
<dbReference type="RefSeq" id="WP_036546657.1">
    <property type="nucleotide sequence ID" value="NZ_JMSZ01000024.1"/>
</dbReference>
<sequence>MSEQHLNADPFQSIRPYRDNEVAEVLNRMVRDNELVDAIAHYQFPRLPRSILRWLRPIVRIGLAAKVGEIENITSFQKLVANYMTKMINRSTRKLSCSGIDRLDPQEAYLFVSNHRDIAMDPAFVNWALYQYGMNTVRIAIGDNLLRKPYISDLMRLNKSFIVKRSIKAPREMMAAMTLLSEYIDHSISTGHSVWIAQREGRSKDGNDRTDPTLLKMFYMSHRKQRSFAEMVERLNIVPVSISYELDPCDVMKARELASVASQGKYQKGEFEDIDSIVRGITGEKGHVHVDFGEPIRGQFDTPEALAAEIDRQILGGYYLHPTHLAAAGRADSAEAQALLEPRLAQLEPDAQAYLKNMYANPVFNRERIEQQAQSSQEARDA</sequence>
<dbReference type="SMART" id="SM00563">
    <property type="entry name" value="PlsC"/>
    <property type="match status" value="1"/>
</dbReference>
<dbReference type="InterPro" id="IPR002123">
    <property type="entry name" value="Plipid/glycerol_acylTrfase"/>
</dbReference>
<dbReference type="Pfam" id="PF01553">
    <property type="entry name" value="Acyltransferase"/>
    <property type="match status" value="1"/>
</dbReference>
<dbReference type="PANTHER" id="PTHR30068">
    <property type="entry name" value="URONATE ISOMERASE"/>
    <property type="match status" value="1"/>
</dbReference>
<dbReference type="GO" id="GO:0042840">
    <property type="term" value="P:D-glucuronate catabolic process"/>
    <property type="evidence" value="ECO:0007669"/>
    <property type="project" value="TreeGrafter"/>
</dbReference>
<evidence type="ECO:0000313" key="3">
    <source>
        <dbReference type="Proteomes" id="UP000027318"/>
    </source>
</evidence>
<gene>
    <name evidence="2" type="ORF">ADINL_1786</name>
</gene>
<dbReference type="STRING" id="267850.ADINL_1786"/>
<organism evidence="2 3">
    <name type="scientific">Nitrincola lacisaponensis</name>
    <dbReference type="NCBI Taxonomy" id="267850"/>
    <lineage>
        <taxon>Bacteria</taxon>
        <taxon>Pseudomonadati</taxon>
        <taxon>Pseudomonadota</taxon>
        <taxon>Gammaproteobacteria</taxon>
        <taxon>Oceanospirillales</taxon>
        <taxon>Oceanospirillaceae</taxon>
        <taxon>Nitrincola</taxon>
    </lineage>
</organism>
<dbReference type="SUPFAM" id="SSF69593">
    <property type="entry name" value="Glycerol-3-phosphate (1)-acyltransferase"/>
    <property type="match status" value="1"/>
</dbReference>
<dbReference type="OrthoDB" id="1078132at2"/>